<evidence type="ECO:0000313" key="2">
    <source>
        <dbReference type="EMBL" id="SHL36361.1"/>
    </source>
</evidence>
<dbReference type="Proteomes" id="UP000184069">
    <property type="component" value="Unassembled WGS sequence"/>
</dbReference>
<dbReference type="RefSeq" id="WP_066690693.1">
    <property type="nucleotide sequence ID" value="NZ_FRBM01000003.1"/>
</dbReference>
<dbReference type="STRING" id="1423959.SAMN05444407_103443"/>
<evidence type="ECO:0000313" key="1">
    <source>
        <dbReference type="EMBL" id="OCA80501.1"/>
    </source>
</evidence>
<organism evidence="2 4">
    <name type="scientific">Chryseobacterium contaminans</name>
    <dbReference type="NCBI Taxonomy" id="1423959"/>
    <lineage>
        <taxon>Bacteria</taxon>
        <taxon>Pseudomonadati</taxon>
        <taxon>Bacteroidota</taxon>
        <taxon>Flavobacteriia</taxon>
        <taxon>Flavobacteriales</taxon>
        <taxon>Weeksellaceae</taxon>
        <taxon>Chryseobacterium group</taxon>
        <taxon>Chryseobacterium</taxon>
    </lineage>
</organism>
<keyword evidence="3" id="KW-1185">Reference proteome</keyword>
<proteinExistence type="predicted"/>
<reference evidence="2 4" key="2">
    <citation type="submission" date="2016-11" db="EMBL/GenBank/DDBJ databases">
        <authorList>
            <person name="Jaros S."/>
            <person name="Januszkiewicz K."/>
            <person name="Wedrychowicz H."/>
        </authorList>
    </citation>
    <scope>NUCLEOTIDE SEQUENCE [LARGE SCALE GENOMIC DNA]</scope>
    <source>
        <strain evidence="2 4">DSM 27621</strain>
    </source>
</reference>
<dbReference type="Proteomes" id="UP000093508">
    <property type="component" value="Unassembled WGS sequence"/>
</dbReference>
<dbReference type="EMBL" id="FRBM01000003">
    <property type="protein sequence ID" value="SHL36361.1"/>
    <property type="molecule type" value="Genomic_DNA"/>
</dbReference>
<evidence type="ECO:0000313" key="3">
    <source>
        <dbReference type="Proteomes" id="UP000093508"/>
    </source>
</evidence>
<protein>
    <submittedName>
        <fullName evidence="2">Uncharacterized protein</fullName>
    </submittedName>
</protein>
<name>A0A1M7A0S9_9FLAO</name>
<evidence type="ECO:0000313" key="4">
    <source>
        <dbReference type="Proteomes" id="UP000184069"/>
    </source>
</evidence>
<dbReference type="EMBL" id="MAYF01000002">
    <property type="protein sequence ID" value="OCA80501.1"/>
    <property type="molecule type" value="Genomic_DNA"/>
</dbReference>
<dbReference type="OrthoDB" id="1205007at2"/>
<gene>
    <name evidence="1" type="ORF">BBH99_04025</name>
    <name evidence="2" type="ORF">SAMN05444407_103443</name>
</gene>
<sequence>MSNQTPVTHRYYPRLSSVVTQDDIPDLLGFLKPGITNLLDKIYYKDLQYSKGPKGDSAFYSLSVVSKRIDIEIPGTGISLVLNGTDDTAISAFPITVEYQWKILAYLRYFSLGNFSFEPQQIFEVALRVLNVTEEQAIAHFVNTFVSPANQNITPLMQFASDINAKHNLGLVVNEATTITKIVEDIYQNSNQKYASLVAFATYLLSNDLQETAEKVKTYFKALMPQDIDEFIKEVAIPKFKATLMLSAAIEFPRSILKPVNPLKHPTAPLEVIEDETKKVTLSFGEALFYADTEKGFGYNMDLVLNMSNPAQIGNTGFIIDIHNLKIDLSKTENIAEADADGRPKEFMGVYMEYTEIFLPKKWFKKKNPEGNTQQTIGISANHMLIGTGGLSGNIAIRPTYAVKTVGTETKVVDYFSKFFTLDYDNLKVKSMSSSNETTIHDMDELMTFMNGLASPSELKFVYPMGLRTVAGDYREFQKEEDYYKFLASLSVDSLDDANRTLWFNLGKDSEKSWELGFSKFDIDFHQGQVVHSSLHAGLKIKKFKKYDGQDMIIDVIGEWESKENFKLSAAVLPFGLPMNLFNILTFYLQRIEIGKKNDNFYVEADTKITFPEGSFGEKLLGKEGIDLPAIRYYANGKFEIAGGSSIIPTNLHLNLGPVRMAVTAIHMGTIQRMYKDKMRTYNYIGFDGGININPLGLDVRGNGVKYYYTADNDEMVEKYGGNIEEYKDSYFHISTLEVDLVIPGTASASAAVAIIKGALTIPEPGKSTEYRGKVSLQLPKMNISGSAEMAFDPKYPGFLVDASVELPFVIPLGSFGIFGFRGLIGYRYVAHKEAIGMTENDTWYDYYVHPQRGINTDKFIGPQFTQKYSAPFSFGAGASLATLDGRLASLRAMVLLSVPSMFAIDAGLTIISERLGLTEDDPKVPPFYAFVIVGDNSLEIGAGGNFQLNKNNGSFIDIKAEVQMGFFFKNQRPWYVNFGTRDKPIRASLFKDSVNIKAESYLMIAAKGIEAGARVDFNLNLIIVKVYAAIEVGAHISFERPQVGGYIYVEGGAEINLFIVSVALFISIYFRVELVFPFLILAEFKFELKIKLLFIKIKLKVHLSIKWEKNDKVDTTAVPPLTYESDPPEIDYPKEERLKNAVKGVHMLTSETFDLPVVQVGNAPLPSVKDHEKLPTIPLDTYIDIKIEKGLIPTSTAGEKIGGHTNGASEFTDLIPPQKTQPGGHVLRQVKHQYSIEDVEIKILNKQGTAWNKYNPYRAVLTQNEANSIANLDKFKLGFWQKTNDKYDTIRILASTPFSFLDSAQPGWFIPEQYGITASSLFCTKTEKVWHESDVKDKTVGTVYYPPAGAPYNFINGAYYNLLGTVSDTTDYMMVSNASNPHNFSKSLKITNGNTMVLLLPEASASIELFLSTMASSVRVRYYKDVFSNAINQNYALIEEVTKTKAELASKLVYEAVNHGGQYVSKIEIIPYNANQQEIDAINAQIDQIWANATANTTGEVTSVVLSPEQQAVYNELAEQLKKLKEGGCTTSQCKELDFNVMHVENGYNGVWGNGNVNFNMSNLATQWADYETQYMMITGGNTPPFVDFNTHSVIFLVLPYGPTSQFIKYNSVITKISDKADGIDICYSSDYPKETTNKAVIIKVSKTTPKPLNLKFTPDCGCSSVEEPCTKDTKLCDFLTGLMYNLNQCIVYQGVDEVTQLRYSSKCFLIFIDAIYQFDKEFPQYNLIQGAGYVRELVEKLRSYLNTEGAKMSVAVQLTKDIHDIIFRLGNCGCSDDDGSGNTSNLCYTLFHQVRWVTAEDYEYQQTIPSQDAVTEDMQLMQEAMSKVVQPVWRPNSVYYINLKLKDNVNGDTPHIIDYYFAFKTAGPIGHFEKKKESYIENLKDEHGNPIPDKKKNIDEYPITSLKSYIDMKKSYPNVDGDLLMSKPLFYGNEQSKIVLSFTKPYIYNMLKTWAAHNANGMDIGEIKGSINIAIKDPVTGISIPYPLPTTWTKHETIPVTKEIWEEDDPNLPLGIQQMLNYVNHVNQSNIGMACTINLGKPVTPKAYKYSVKLEDLSPEKLYTAIIYNAFDDDGNGNYNPQPAPTTEDPYKVYEENQKIHEFVFRTSRYKDFKEQVESYKLKEYNDKNEVIGQKDAIYEVKADLKPQQLNDLYILASEGIENPNLKGLANTYSEVFDRAFEGVMGLKPLNPPTNTEFVKIVNTNNDVVALLIRNPEPFNDPRIPLKEVRECLKVLDGLNEHNKDFQLIFSKDYSQILVVHKSNKIKDLKLKLQFMYKYWNGSAYTEFPGSRVTINELKLNN</sequence>
<accession>A0A1M7A0S9</accession>
<reference evidence="1 3" key="1">
    <citation type="submission" date="2016-07" db="EMBL/GenBank/DDBJ databases">
        <authorList>
            <person name="Jeong J.-J."/>
            <person name="Kim D.W."/>
            <person name="Sang M.K."/>
            <person name="Choi I.-G."/>
            <person name="Kim K.D."/>
        </authorList>
    </citation>
    <scope>NUCLEOTIDE SEQUENCE [LARGE SCALE GENOMIC DNA]</scope>
    <source>
        <strain evidence="1 3">C-26</strain>
    </source>
</reference>